<name>A0ABU3L4E1_9FLAO</name>
<gene>
    <name evidence="1" type="ORF">RQM65_08005</name>
</gene>
<dbReference type="Proteomes" id="UP001250656">
    <property type="component" value="Unassembled WGS sequence"/>
</dbReference>
<sequence length="186" mass="20915">MKLSLVLFFIGWATGFIGPMEPTSAKMDPTGNAFIYRPLDTIDLATVREEYREASQNEEATKALYQALTGVGKDDNTVLVAYRGAVTTMMADYAQGIKDKKTLFKEGRELLEHAIETEPDNVEIRCIRLSVQENVPKITGYHKEIEADKQFILENCASMTDKGAKAFVKRYVSQSEAFTEAEKRMI</sequence>
<evidence type="ECO:0008006" key="3">
    <source>
        <dbReference type="Google" id="ProtNLM"/>
    </source>
</evidence>
<evidence type="ECO:0000313" key="2">
    <source>
        <dbReference type="Proteomes" id="UP001250656"/>
    </source>
</evidence>
<evidence type="ECO:0000313" key="1">
    <source>
        <dbReference type="EMBL" id="MDT7828604.1"/>
    </source>
</evidence>
<comment type="caution">
    <text evidence="1">The sequence shown here is derived from an EMBL/GenBank/DDBJ whole genome shotgun (WGS) entry which is preliminary data.</text>
</comment>
<organism evidence="1 2">
    <name type="scientific">Pricia mediterranea</name>
    <dbReference type="NCBI Taxonomy" id="3076079"/>
    <lineage>
        <taxon>Bacteria</taxon>
        <taxon>Pseudomonadati</taxon>
        <taxon>Bacteroidota</taxon>
        <taxon>Flavobacteriia</taxon>
        <taxon>Flavobacteriales</taxon>
        <taxon>Flavobacteriaceae</taxon>
        <taxon>Pricia</taxon>
    </lineage>
</organism>
<keyword evidence="2" id="KW-1185">Reference proteome</keyword>
<reference evidence="1 2" key="1">
    <citation type="submission" date="2023-09" db="EMBL/GenBank/DDBJ databases">
        <title>Novel taxa isolated from Blanes Bay.</title>
        <authorList>
            <person name="Rey-Velasco X."/>
            <person name="Lucena T."/>
        </authorList>
    </citation>
    <scope>NUCLEOTIDE SEQUENCE [LARGE SCALE GENOMIC DNA]</scope>
    <source>
        <strain evidence="1 2">S334</strain>
    </source>
</reference>
<protein>
    <recommendedName>
        <fullName evidence="3">Tetratricopeptide repeat protein</fullName>
    </recommendedName>
</protein>
<accession>A0ABU3L4E1</accession>
<dbReference type="RefSeq" id="WP_314014003.1">
    <property type="nucleotide sequence ID" value="NZ_JAVTTP010000001.1"/>
</dbReference>
<proteinExistence type="predicted"/>
<dbReference type="EMBL" id="JAVTTP010000001">
    <property type="protein sequence ID" value="MDT7828604.1"/>
    <property type="molecule type" value="Genomic_DNA"/>
</dbReference>